<feature type="compositionally biased region" description="Basic residues" evidence="1">
    <location>
        <begin position="7"/>
        <end position="18"/>
    </location>
</feature>
<feature type="region of interest" description="Disordered" evidence="1">
    <location>
        <begin position="1"/>
        <end position="23"/>
    </location>
</feature>
<dbReference type="Proteomes" id="UP001181693">
    <property type="component" value="Unassembled WGS sequence"/>
</dbReference>
<keyword evidence="3" id="KW-1185">Reference proteome</keyword>
<protein>
    <submittedName>
        <fullName evidence="2">Uncharacterized protein</fullName>
    </submittedName>
</protein>
<gene>
    <name evidence="2" type="ORF">GDO54_009197</name>
</gene>
<evidence type="ECO:0000313" key="3">
    <source>
        <dbReference type="Proteomes" id="UP001181693"/>
    </source>
</evidence>
<accession>A0AAV3B188</accession>
<evidence type="ECO:0000313" key="2">
    <source>
        <dbReference type="EMBL" id="DBA28912.1"/>
    </source>
</evidence>
<evidence type="ECO:0000256" key="1">
    <source>
        <dbReference type="SAM" id="MobiDB-lite"/>
    </source>
</evidence>
<reference evidence="2" key="1">
    <citation type="thesis" date="2020" institute="ProQuest LLC" country="789 East Eisenhower Parkway, Ann Arbor, MI, USA">
        <title>Comparative Genomics and Chromosome Evolution.</title>
        <authorList>
            <person name="Mudd A.B."/>
        </authorList>
    </citation>
    <scope>NUCLEOTIDE SEQUENCE</scope>
    <source>
        <strain evidence="2">1538</strain>
        <tissue evidence="2">Blood</tissue>
    </source>
</reference>
<organism evidence="2 3">
    <name type="scientific">Pyxicephalus adspersus</name>
    <name type="common">African bullfrog</name>
    <dbReference type="NCBI Taxonomy" id="30357"/>
    <lineage>
        <taxon>Eukaryota</taxon>
        <taxon>Metazoa</taxon>
        <taxon>Chordata</taxon>
        <taxon>Craniata</taxon>
        <taxon>Vertebrata</taxon>
        <taxon>Euteleostomi</taxon>
        <taxon>Amphibia</taxon>
        <taxon>Batrachia</taxon>
        <taxon>Anura</taxon>
        <taxon>Neobatrachia</taxon>
        <taxon>Ranoidea</taxon>
        <taxon>Pyxicephalidae</taxon>
        <taxon>Pyxicephalinae</taxon>
        <taxon>Pyxicephalus</taxon>
    </lineage>
</organism>
<proteinExistence type="predicted"/>
<dbReference type="EMBL" id="DYDO01000003">
    <property type="protein sequence ID" value="DBA28912.1"/>
    <property type="molecule type" value="Genomic_DNA"/>
</dbReference>
<name>A0AAV3B188_PYXAD</name>
<comment type="caution">
    <text evidence="2">The sequence shown here is derived from an EMBL/GenBank/DDBJ whole genome shotgun (WGS) entry which is preliminary data.</text>
</comment>
<sequence length="80" mass="9221">MTDLNKLKTRINPIRHKIPTPPTHTHTKSIIRFIGLNSYMLLSVMSQIPQWMPEGESSEVSEITSNECMSRYGLPIQTYM</sequence>
<dbReference type="AlphaFoldDB" id="A0AAV3B188"/>